<dbReference type="AlphaFoldDB" id="A0A2P2N3M9"/>
<dbReference type="EMBL" id="GGEC01056616">
    <property type="protein sequence ID" value="MBX37100.1"/>
    <property type="molecule type" value="Transcribed_RNA"/>
</dbReference>
<evidence type="ECO:0000313" key="1">
    <source>
        <dbReference type="EMBL" id="MBX37100.1"/>
    </source>
</evidence>
<name>A0A2P2N3M9_RHIMU</name>
<organism evidence="1">
    <name type="scientific">Rhizophora mucronata</name>
    <name type="common">Asiatic mangrove</name>
    <dbReference type="NCBI Taxonomy" id="61149"/>
    <lineage>
        <taxon>Eukaryota</taxon>
        <taxon>Viridiplantae</taxon>
        <taxon>Streptophyta</taxon>
        <taxon>Embryophyta</taxon>
        <taxon>Tracheophyta</taxon>
        <taxon>Spermatophyta</taxon>
        <taxon>Magnoliopsida</taxon>
        <taxon>eudicotyledons</taxon>
        <taxon>Gunneridae</taxon>
        <taxon>Pentapetalae</taxon>
        <taxon>rosids</taxon>
        <taxon>fabids</taxon>
        <taxon>Malpighiales</taxon>
        <taxon>Rhizophoraceae</taxon>
        <taxon>Rhizophora</taxon>
    </lineage>
</organism>
<protein>
    <submittedName>
        <fullName evidence="1">Uncharacterized protein</fullName>
    </submittedName>
</protein>
<proteinExistence type="predicted"/>
<sequence>MISSVQFSLATAEIRYHIETQTDRQTEA</sequence>
<accession>A0A2P2N3M9</accession>
<reference evidence="1" key="1">
    <citation type="submission" date="2018-02" db="EMBL/GenBank/DDBJ databases">
        <title>Rhizophora mucronata_Transcriptome.</title>
        <authorList>
            <person name="Meera S.P."/>
            <person name="Sreeshan A."/>
            <person name="Augustine A."/>
        </authorList>
    </citation>
    <scope>NUCLEOTIDE SEQUENCE</scope>
    <source>
        <tissue evidence="1">Leaf</tissue>
    </source>
</reference>